<name>A0A0D2D708_9EURO</name>
<reference evidence="2 3" key="1">
    <citation type="submission" date="2015-01" db="EMBL/GenBank/DDBJ databases">
        <title>The Genome Sequence of Exophiala oligosperma CBS72588.</title>
        <authorList>
            <consortium name="The Broad Institute Genomics Platform"/>
            <person name="Cuomo C."/>
            <person name="de Hoog S."/>
            <person name="Gorbushina A."/>
            <person name="Stielow B."/>
            <person name="Teixiera M."/>
            <person name="Abouelleil A."/>
            <person name="Chapman S.B."/>
            <person name="Priest M."/>
            <person name="Young S.K."/>
            <person name="Wortman J."/>
            <person name="Nusbaum C."/>
            <person name="Birren B."/>
        </authorList>
    </citation>
    <scope>NUCLEOTIDE SEQUENCE [LARGE SCALE GENOMIC DNA]</scope>
    <source>
        <strain evidence="2 3">CBS 72588</strain>
    </source>
</reference>
<feature type="compositionally biased region" description="Low complexity" evidence="1">
    <location>
        <begin position="9"/>
        <end position="30"/>
    </location>
</feature>
<feature type="compositionally biased region" description="Basic and acidic residues" evidence="1">
    <location>
        <begin position="38"/>
        <end position="61"/>
    </location>
</feature>
<accession>A0A0D2D708</accession>
<gene>
    <name evidence="2" type="ORF">PV06_10137</name>
</gene>
<dbReference type="RefSeq" id="XP_016258406.1">
    <property type="nucleotide sequence ID" value="XM_016411652.1"/>
</dbReference>
<feature type="compositionally biased region" description="Polar residues" evidence="1">
    <location>
        <begin position="328"/>
        <end position="337"/>
    </location>
</feature>
<proteinExistence type="predicted"/>
<feature type="region of interest" description="Disordered" evidence="1">
    <location>
        <begin position="279"/>
        <end position="374"/>
    </location>
</feature>
<dbReference type="EMBL" id="KN847342">
    <property type="protein sequence ID" value="KIW38190.1"/>
    <property type="molecule type" value="Genomic_DNA"/>
</dbReference>
<dbReference type="VEuPathDB" id="FungiDB:PV06_10137"/>
<dbReference type="AlphaFoldDB" id="A0A0D2D708"/>
<evidence type="ECO:0000313" key="3">
    <source>
        <dbReference type="Proteomes" id="UP000053342"/>
    </source>
</evidence>
<dbReference type="Proteomes" id="UP000053342">
    <property type="component" value="Unassembled WGS sequence"/>
</dbReference>
<feature type="compositionally biased region" description="Low complexity" evidence="1">
    <location>
        <begin position="289"/>
        <end position="299"/>
    </location>
</feature>
<evidence type="ECO:0000256" key="1">
    <source>
        <dbReference type="SAM" id="MobiDB-lite"/>
    </source>
</evidence>
<sequence>MAELEKELGLALEEQQVKSSSTGAPTSPSPRLVEAPQDETRSREISETTGSRSEELQDACRRGTPAQDLEKWEQQETEVVVEGGAVAMQQQEELAAQKKELGHSAVGDQQDLVKVVGDDTEDKEATEALPAAQPKIPEIDEHRFRLRGVRARQLAGRQTKTTQYRVVWGEHPNRSDSWLNEDDVQISMPWPTCELSSQNLALRTDMDIFRVHGMRSSLHKGRKLFEYLVDAFDLDNRAWITEDQLRISLSPMLVAQLKASSPHPLSQVQREVLLSHSATPIRDEHCHTSRASRSSSATADPALEPATRKRRHQDAHTEISSDTHHSANTDSNHNACDTSDEDPRPAKRRKPRSVRAVTPTTSRGHTPELHVGQPGPLVALSTATPEIDDAQPQVDHECLSTFVDNNHQHASRTSRSPSVASEAVPVAEYREWPFQGFLKRTRIGDDVTYNLEFKLPSISEHLHLPIDSKALDICSSKEAPAKASTHHDAAAHSKIHQAPLKPKKSKVSWIEDDIKLVQMWNEGRSWEYIFAALPNRSEGSIRVRCSTKFKKRPRIGAGRS</sequence>
<organism evidence="2 3">
    <name type="scientific">Exophiala oligosperma</name>
    <dbReference type="NCBI Taxonomy" id="215243"/>
    <lineage>
        <taxon>Eukaryota</taxon>
        <taxon>Fungi</taxon>
        <taxon>Dikarya</taxon>
        <taxon>Ascomycota</taxon>
        <taxon>Pezizomycotina</taxon>
        <taxon>Eurotiomycetes</taxon>
        <taxon>Chaetothyriomycetidae</taxon>
        <taxon>Chaetothyriales</taxon>
        <taxon>Herpotrichiellaceae</taxon>
        <taxon>Exophiala</taxon>
    </lineage>
</organism>
<feature type="compositionally biased region" description="Basic and acidic residues" evidence="1">
    <location>
        <begin position="314"/>
        <end position="327"/>
    </location>
</feature>
<feature type="region of interest" description="Disordered" evidence="1">
    <location>
        <begin position="1"/>
        <end position="76"/>
    </location>
</feature>
<dbReference type="GeneID" id="27362211"/>
<dbReference type="OrthoDB" id="3563077at2759"/>
<dbReference type="HOGENOM" id="CLU_486626_0_0_1"/>
<evidence type="ECO:0000313" key="2">
    <source>
        <dbReference type="EMBL" id="KIW38190.1"/>
    </source>
</evidence>
<protein>
    <submittedName>
        <fullName evidence="2">Uncharacterized protein</fullName>
    </submittedName>
</protein>
<keyword evidence="3" id="KW-1185">Reference proteome</keyword>